<protein>
    <submittedName>
        <fullName evidence="2">Uncharacterized protein</fullName>
    </submittedName>
</protein>
<dbReference type="WBParaSite" id="Csp11.Scaffold615.g6003.t2">
    <property type="protein sequence ID" value="Csp11.Scaffold615.g6003.t2"/>
    <property type="gene ID" value="Csp11.Scaffold615.g6003"/>
</dbReference>
<evidence type="ECO:0000313" key="1">
    <source>
        <dbReference type="Proteomes" id="UP000095282"/>
    </source>
</evidence>
<dbReference type="AlphaFoldDB" id="A0A1I7THK9"/>
<evidence type="ECO:0000313" key="2">
    <source>
        <dbReference type="WBParaSite" id="Csp11.Scaffold615.g6003.t2"/>
    </source>
</evidence>
<dbReference type="Proteomes" id="UP000095282">
    <property type="component" value="Unplaced"/>
</dbReference>
<organism evidence="1 2">
    <name type="scientific">Caenorhabditis tropicalis</name>
    <dbReference type="NCBI Taxonomy" id="1561998"/>
    <lineage>
        <taxon>Eukaryota</taxon>
        <taxon>Metazoa</taxon>
        <taxon>Ecdysozoa</taxon>
        <taxon>Nematoda</taxon>
        <taxon>Chromadorea</taxon>
        <taxon>Rhabditida</taxon>
        <taxon>Rhabditina</taxon>
        <taxon>Rhabditomorpha</taxon>
        <taxon>Rhabditoidea</taxon>
        <taxon>Rhabditidae</taxon>
        <taxon>Peloderinae</taxon>
        <taxon>Caenorhabditis</taxon>
    </lineage>
</organism>
<reference evidence="2" key="1">
    <citation type="submission" date="2016-11" db="UniProtKB">
        <authorList>
            <consortium name="WormBaseParasite"/>
        </authorList>
    </citation>
    <scope>IDENTIFICATION</scope>
</reference>
<name>A0A1I7THK9_9PELO</name>
<proteinExistence type="predicted"/>
<accession>A0A1I7THK9</accession>
<keyword evidence="1" id="KW-1185">Reference proteome</keyword>
<sequence length="115" mass="13005">MNHKGRGRCVHERGVSTLISAKDDCLMEWSLPRRRRSPKCPCGFLGWCARCHDITFNHPGLPVKTNGPLSPPSLLKMPVPVVYAEQDRLDIFHLIVQPESSHNEGVTTCTRQQFL</sequence>